<comment type="caution">
    <text evidence="2">The sequence shown here is derived from an EMBL/GenBank/DDBJ whole genome shotgun (WGS) entry which is preliminary data.</text>
</comment>
<dbReference type="Pfam" id="PF25310">
    <property type="entry name" value="VG15"/>
    <property type="match status" value="1"/>
</dbReference>
<reference evidence="2 3" key="1">
    <citation type="submission" date="2013-02" db="EMBL/GenBank/DDBJ databases">
        <title>Whole genome shotgun sequence of Gordonia malaquae NBRC 108250.</title>
        <authorList>
            <person name="Yoshida I."/>
            <person name="Hosoyama A."/>
            <person name="Tsuchikane K."/>
            <person name="Ando Y."/>
            <person name="Baba S."/>
            <person name="Ohji S."/>
            <person name="Hamada M."/>
            <person name="Tamura T."/>
            <person name="Yamazoe A."/>
            <person name="Yamazaki S."/>
            <person name="Fujita N."/>
        </authorList>
    </citation>
    <scope>NUCLEOTIDE SEQUENCE [LARGE SCALE GENOMIC DNA]</scope>
    <source>
        <strain evidence="2 3">NBRC 108250</strain>
    </source>
</reference>
<proteinExistence type="predicted"/>
<dbReference type="eggNOG" id="ENOG50334RC">
    <property type="taxonomic scope" value="Bacteria"/>
</dbReference>
<dbReference type="EMBL" id="BAOP01000030">
    <property type="protein sequence ID" value="GAC81234.1"/>
    <property type="molecule type" value="Genomic_DNA"/>
</dbReference>
<protein>
    <submittedName>
        <fullName evidence="2">Uncharacterized protein</fullName>
    </submittedName>
</protein>
<sequence length="515" mass="58170">MKPTEYRRRRDLIWRRVRQQMRSILMFDGVPVTPEHREAAAQKILFPVRRAREESTQLATDFFNGEAVRAGRPQVSAGRSPFYPREAVEAVLERATASKVRIDGLDVVPATPTQTARVEGLEVAPTRSVVIEGLDDLGVELERARVEIDESNRRDPAVVEKVNLRVDRAIIRHIEQAARDTIVAAVEAEEERSGDPIGWARVLTGAESCGFCAMLASRGPIYKTEETAQRRGKNQEEGKYHDGCDCLIVPVFDIDDDWVGKDAWENLEQLWIESDGRKDFEKRIRELRDRGDLDPYVGAADSGTATREPPGPPVPPVTKSAAGGDDDKSGINWPPHLKYGTKDHPHPHRKPVWTAQERVDRQAALGIDLHGEELYQHEIESVERMQALGAELKWIRRLGTEGQTTNDAVWIGGGEDRRGRRTDIEIELKATKAKQSSIIDVITKCFVRAEKADRRGDAHADKKNFVIDIGDGELTDTLNRQLSMFNERRRDRIPPRQIEGLWIMTRGNLVEVEMQ</sequence>
<evidence type="ECO:0000313" key="2">
    <source>
        <dbReference type="EMBL" id="GAC81234.1"/>
    </source>
</evidence>
<evidence type="ECO:0000256" key="1">
    <source>
        <dbReference type="SAM" id="MobiDB-lite"/>
    </source>
</evidence>
<name>M3VGV9_GORML</name>
<organism evidence="2 3">
    <name type="scientific">Gordonia malaquae NBRC 108250</name>
    <dbReference type="NCBI Taxonomy" id="1223542"/>
    <lineage>
        <taxon>Bacteria</taxon>
        <taxon>Bacillati</taxon>
        <taxon>Actinomycetota</taxon>
        <taxon>Actinomycetes</taxon>
        <taxon>Mycobacteriales</taxon>
        <taxon>Gordoniaceae</taxon>
        <taxon>Gordonia</taxon>
    </lineage>
</organism>
<feature type="region of interest" description="Disordered" evidence="1">
    <location>
        <begin position="294"/>
        <end position="333"/>
    </location>
</feature>
<gene>
    <name evidence="2" type="ORF">GM1_030_00630</name>
</gene>
<keyword evidence="3" id="KW-1185">Reference proteome</keyword>
<evidence type="ECO:0000313" key="3">
    <source>
        <dbReference type="Proteomes" id="UP000035009"/>
    </source>
</evidence>
<dbReference type="InterPro" id="IPR057369">
    <property type="entry name" value="VG15"/>
</dbReference>
<dbReference type="Proteomes" id="UP000035009">
    <property type="component" value="Unassembled WGS sequence"/>
</dbReference>
<dbReference type="RefSeq" id="WP_008380835.1">
    <property type="nucleotide sequence ID" value="NZ_BAOP01000030.1"/>
</dbReference>
<dbReference type="AlphaFoldDB" id="M3VGV9"/>
<accession>M3VGV9</accession>
<dbReference type="STRING" id="410332.SAMN04488550_4132"/>
<dbReference type="OrthoDB" id="3194844at2"/>